<evidence type="ECO:0000256" key="5">
    <source>
        <dbReference type="ARBA" id="ARBA00022692"/>
    </source>
</evidence>
<feature type="transmembrane region" description="Helical" evidence="8">
    <location>
        <begin position="394"/>
        <end position="413"/>
    </location>
</feature>
<keyword evidence="10" id="KW-1185">Reference proteome</keyword>
<feature type="transmembrane region" description="Helical" evidence="8">
    <location>
        <begin position="178"/>
        <end position="197"/>
    </location>
</feature>
<dbReference type="InterPro" id="IPR007498">
    <property type="entry name" value="PqiA-like"/>
</dbReference>
<sequence>MSLTTRSVPVAAAMTVCPDCGLILRSPRLRPHLVAVCPRCAQALRRYRHNPVQKGLALSLTGLLLYLPANLLPLMTFSVLGIESRGSIVQACGHMFASGQSFIGLIVALTTLVFPLAILSGLLLITLGLSRQRKAAWMPALFRSYHHLTEWAMTDVFLVGVLITIIKMSHMAAVTLNPGFFCLVGLVVTTVAAQTVIDPPLFWSRMEEQEPQPSPLQTPADGTEPQPADLLACHGCHKLLPADYPQQSGRHRCPRCGHTLHPRKPNSINRTWALLATAAILTLPANLLPIMEVDYFGVPDRSTIMDGIIYFFQEGSYGIGLVIFVASVLVPLFKIVGLVIILLSIRYRWQSWLRHKAIMFRAIEFIGRWSMLDIFVITLLCSLAQFGFLSTISAAPAALYFTGVVLSTMFAALSFDPRLLWDAAAATETRQ</sequence>
<keyword evidence="4" id="KW-0997">Cell inner membrane</keyword>
<evidence type="ECO:0000256" key="6">
    <source>
        <dbReference type="ARBA" id="ARBA00022989"/>
    </source>
</evidence>
<protein>
    <submittedName>
        <fullName evidence="9">Integral membrane protein, PqiA family</fullName>
    </submittedName>
</protein>
<dbReference type="NCBIfam" id="TIGR00155">
    <property type="entry name" value="pqiA_fam"/>
    <property type="match status" value="1"/>
</dbReference>
<organism evidence="9 10">
    <name type="scientific">Desulfobulbus propionicus (strain ATCC 33891 / DSM 2032 / VKM B-1956 / 1pr3)</name>
    <dbReference type="NCBI Taxonomy" id="577650"/>
    <lineage>
        <taxon>Bacteria</taxon>
        <taxon>Pseudomonadati</taxon>
        <taxon>Thermodesulfobacteriota</taxon>
        <taxon>Desulfobulbia</taxon>
        <taxon>Desulfobulbales</taxon>
        <taxon>Desulfobulbaceae</taxon>
        <taxon>Desulfobulbus</taxon>
    </lineage>
</organism>
<feature type="transmembrane region" description="Helical" evidence="8">
    <location>
        <begin position="148"/>
        <end position="166"/>
    </location>
</feature>
<evidence type="ECO:0000256" key="8">
    <source>
        <dbReference type="SAM" id="Phobius"/>
    </source>
</evidence>
<reference evidence="9 10" key="1">
    <citation type="journal article" date="2011" name="Stand. Genomic Sci.">
        <title>Complete genome sequence of Desulfobulbus propionicus type strain (1pr3).</title>
        <authorList>
            <person name="Pagani I."/>
            <person name="Lapidus A."/>
            <person name="Nolan M."/>
            <person name="Lucas S."/>
            <person name="Hammon N."/>
            <person name="Deshpande S."/>
            <person name="Cheng J.F."/>
            <person name="Chertkov O."/>
            <person name="Davenport K."/>
            <person name="Tapia R."/>
            <person name="Han C."/>
            <person name="Goodwin L."/>
            <person name="Pitluck S."/>
            <person name="Liolios K."/>
            <person name="Mavromatis K."/>
            <person name="Ivanova N."/>
            <person name="Mikhailova N."/>
            <person name="Pati A."/>
            <person name="Chen A."/>
            <person name="Palaniappan K."/>
            <person name="Land M."/>
            <person name="Hauser L."/>
            <person name="Chang Y.J."/>
            <person name="Jeffries C.D."/>
            <person name="Detter J.C."/>
            <person name="Brambilla E."/>
            <person name="Kannan K.P."/>
            <person name="Djao O.D."/>
            <person name="Rohde M."/>
            <person name="Pukall R."/>
            <person name="Spring S."/>
            <person name="Goker M."/>
            <person name="Sikorski J."/>
            <person name="Woyke T."/>
            <person name="Bristow J."/>
            <person name="Eisen J.A."/>
            <person name="Markowitz V."/>
            <person name="Hugenholtz P."/>
            <person name="Kyrpides N.C."/>
            <person name="Klenk H.P."/>
        </authorList>
    </citation>
    <scope>NUCLEOTIDE SEQUENCE [LARGE SCALE GENOMIC DNA]</scope>
    <source>
        <strain evidence="10">ATCC 33891 / DSM 2032 / 1pr3</strain>
    </source>
</reference>
<dbReference type="KEGG" id="dpr:Despr_2676"/>
<dbReference type="RefSeq" id="WP_015725338.1">
    <property type="nucleotide sequence ID" value="NC_014972.1"/>
</dbReference>
<feature type="transmembrane region" description="Helical" evidence="8">
    <location>
        <begin position="55"/>
        <end position="82"/>
    </location>
</feature>
<evidence type="ECO:0000313" key="9">
    <source>
        <dbReference type="EMBL" id="ADW18812.1"/>
    </source>
</evidence>
<accession>A0A7U3YNV8</accession>
<evidence type="ECO:0000256" key="1">
    <source>
        <dbReference type="ARBA" id="ARBA00004429"/>
    </source>
</evidence>
<keyword evidence="6 8" id="KW-1133">Transmembrane helix</keyword>
<proteinExistence type="inferred from homology"/>
<keyword evidence="7 8" id="KW-0472">Membrane</keyword>
<dbReference type="InterPro" id="IPR005219">
    <property type="entry name" value="PqiA-like_proteobact"/>
</dbReference>
<dbReference type="PANTHER" id="PTHR30462:SF3">
    <property type="entry name" value="INTERMEMBRANE TRANSPORT PROTEIN PQIA"/>
    <property type="match status" value="1"/>
</dbReference>
<keyword evidence="5 8" id="KW-0812">Transmembrane</keyword>
<feature type="transmembrane region" description="Helical" evidence="8">
    <location>
        <begin position="319"/>
        <end position="345"/>
    </location>
</feature>
<evidence type="ECO:0000313" key="10">
    <source>
        <dbReference type="Proteomes" id="UP000006365"/>
    </source>
</evidence>
<dbReference type="Pfam" id="PF04403">
    <property type="entry name" value="PqiA"/>
    <property type="match status" value="2"/>
</dbReference>
<comment type="similarity">
    <text evidence="2">Belongs to the PqiA family.</text>
</comment>
<evidence type="ECO:0000256" key="4">
    <source>
        <dbReference type="ARBA" id="ARBA00022519"/>
    </source>
</evidence>
<evidence type="ECO:0000256" key="2">
    <source>
        <dbReference type="ARBA" id="ARBA00007555"/>
    </source>
</evidence>
<gene>
    <name evidence="9" type="ordered locus">Despr_2676</name>
</gene>
<dbReference type="EMBL" id="CP002364">
    <property type="protein sequence ID" value="ADW18812.1"/>
    <property type="molecule type" value="Genomic_DNA"/>
</dbReference>
<name>A0A7U3YNV8_DESPD</name>
<feature type="transmembrane region" description="Helical" evidence="8">
    <location>
        <begin position="366"/>
        <end position="388"/>
    </location>
</feature>
<dbReference type="InterPro" id="IPR051800">
    <property type="entry name" value="PqiA-PqiB_transport"/>
</dbReference>
<keyword evidence="3" id="KW-1003">Cell membrane</keyword>
<dbReference type="Proteomes" id="UP000006365">
    <property type="component" value="Chromosome"/>
</dbReference>
<dbReference type="PANTHER" id="PTHR30462">
    <property type="entry name" value="INTERMEMBRANE TRANSPORT PROTEIN PQIB-RELATED"/>
    <property type="match status" value="1"/>
</dbReference>
<evidence type="ECO:0000256" key="7">
    <source>
        <dbReference type="ARBA" id="ARBA00023136"/>
    </source>
</evidence>
<feature type="transmembrane region" description="Helical" evidence="8">
    <location>
        <begin position="272"/>
        <end position="291"/>
    </location>
</feature>
<dbReference type="GO" id="GO:0005886">
    <property type="term" value="C:plasma membrane"/>
    <property type="evidence" value="ECO:0007669"/>
    <property type="project" value="UniProtKB-SubCell"/>
</dbReference>
<comment type="subcellular location">
    <subcellularLocation>
        <location evidence="1">Cell inner membrane</location>
        <topology evidence="1">Multi-pass membrane protein</topology>
    </subcellularLocation>
</comment>
<evidence type="ECO:0000256" key="3">
    <source>
        <dbReference type="ARBA" id="ARBA00022475"/>
    </source>
</evidence>
<dbReference type="AlphaFoldDB" id="A0A7U3YNV8"/>
<feature type="transmembrane region" description="Helical" evidence="8">
    <location>
        <begin position="102"/>
        <end position="127"/>
    </location>
</feature>